<comment type="caution">
    <text evidence="3">The sequence shown here is derived from an EMBL/GenBank/DDBJ whole genome shotgun (WGS) entry which is preliminary data.</text>
</comment>
<feature type="transmembrane region" description="Helical" evidence="1">
    <location>
        <begin position="34"/>
        <end position="52"/>
    </location>
</feature>
<dbReference type="EMBL" id="QUNO01000008">
    <property type="protein sequence ID" value="REH44904.1"/>
    <property type="molecule type" value="Genomic_DNA"/>
</dbReference>
<feature type="transmembrane region" description="Helical" evidence="1">
    <location>
        <begin position="105"/>
        <end position="122"/>
    </location>
</feature>
<sequence>MTFGFIGMVLCATAIVLYKLPALVKAPKEGRRTLLPLCLGAGCTAFSFVLHVPSVADGLDAALGVPNTSTLVIYTLALGMLACAQVMVANWVLPWDKARRRTIRVLCGLAIILALLWAIFATTPRLPQSHHFYVDFATNPHIATLLVFFNLTYLAGALSFAFRSFHGATVVPRDKVWLRWALVLCGTAPVFMALATVLILMSIVGAWYRVDLTFWGGVVAPVVTMLGMPGFIVAVSIAQWGPRIPSLHQRIAGGVAGIVAFHRLRPLWRMLRPIEPAAVHPHRGLRDRFSTRRRLRWRMVEISDWMWRLNRYRDPALAAAVERRGRASGLSDRAIAAAQEAAHLTVALAAWTARTSPPTDPVPTPVSTFETFDIDDERQWLVAVAAALSSPVVTAAVTEEALV</sequence>
<feature type="domain" description="DUF6545" evidence="2">
    <location>
        <begin position="260"/>
        <end position="389"/>
    </location>
</feature>
<feature type="transmembrane region" description="Helical" evidence="1">
    <location>
        <begin position="177"/>
        <end position="208"/>
    </location>
</feature>
<organism evidence="3 4">
    <name type="scientific">Kutzneria buriramensis</name>
    <dbReference type="NCBI Taxonomy" id="1045776"/>
    <lineage>
        <taxon>Bacteria</taxon>
        <taxon>Bacillati</taxon>
        <taxon>Actinomycetota</taxon>
        <taxon>Actinomycetes</taxon>
        <taxon>Pseudonocardiales</taxon>
        <taxon>Pseudonocardiaceae</taxon>
        <taxon>Kutzneria</taxon>
    </lineage>
</organism>
<feature type="transmembrane region" description="Helical" evidence="1">
    <location>
        <begin position="214"/>
        <end position="240"/>
    </location>
</feature>
<dbReference type="NCBIfam" id="NF042915">
    <property type="entry name" value="MAB_1171c_fam"/>
    <property type="match status" value="1"/>
</dbReference>
<dbReference type="OrthoDB" id="3685619at2"/>
<keyword evidence="1" id="KW-0472">Membrane</keyword>
<dbReference type="RefSeq" id="WP_116176804.1">
    <property type="nucleotide sequence ID" value="NZ_CP144375.1"/>
</dbReference>
<accession>A0A3E0HGP1</accession>
<evidence type="ECO:0000313" key="4">
    <source>
        <dbReference type="Proteomes" id="UP000256269"/>
    </source>
</evidence>
<protein>
    <recommendedName>
        <fullName evidence="2">DUF6545 domain-containing protein</fullName>
    </recommendedName>
</protein>
<reference evidence="3 4" key="1">
    <citation type="submission" date="2018-08" db="EMBL/GenBank/DDBJ databases">
        <title>Genomic Encyclopedia of Archaeal and Bacterial Type Strains, Phase II (KMG-II): from individual species to whole genera.</title>
        <authorList>
            <person name="Goeker M."/>
        </authorList>
    </citation>
    <scope>NUCLEOTIDE SEQUENCE [LARGE SCALE GENOMIC DNA]</scope>
    <source>
        <strain evidence="3 4">DSM 45791</strain>
    </source>
</reference>
<feature type="transmembrane region" description="Helical" evidence="1">
    <location>
        <begin position="6"/>
        <end position="22"/>
    </location>
</feature>
<feature type="transmembrane region" description="Helical" evidence="1">
    <location>
        <begin position="142"/>
        <end position="165"/>
    </location>
</feature>
<dbReference type="InterPro" id="IPR050039">
    <property type="entry name" value="MAB_1171c-like"/>
</dbReference>
<evidence type="ECO:0000256" key="1">
    <source>
        <dbReference type="SAM" id="Phobius"/>
    </source>
</evidence>
<keyword evidence="1" id="KW-0812">Transmembrane</keyword>
<feature type="transmembrane region" description="Helical" evidence="1">
    <location>
        <begin position="72"/>
        <end position="93"/>
    </location>
</feature>
<keyword evidence="1" id="KW-1133">Transmembrane helix</keyword>
<dbReference type="Pfam" id="PF20182">
    <property type="entry name" value="DUF6545"/>
    <property type="match status" value="1"/>
</dbReference>
<proteinExistence type="predicted"/>
<evidence type="ECO:0000313" key="3">
    <source>
        <dbReference type="EMBL" id="REH44904.1"/>
    </source>
</evidence>
<evidence type="ECO:0000259" key="2">
    <source>
        <dbReference type="Pfam" id="PF20182"/>
    </source>
</evidence>
<keyword evidence="4" id="KW-1185">Reference proteome</keyword>
<dbReference type="Proteomes" id="UP000256269">
    <property type="component" value="Unassembled WGS sequence"/>
</dbReference>
<gene>
    <name evidence="3" type="ORF">BCF44_108385</name>
</gene>
<dbReference type="InterPro" id="IPR046675">
    <property type="entry name" value="DUF6545"/>
</dbReference>
<dbReference type="AlphaFoldDB" id="A0A3E0HGP1"/>
<name>A0A3E0HGP1_9PSEU</name>